<organism evidence="1">
    <name type="scientific">Arundo donax</name>
    <name type="common">Giant reed</name>
    <name type="synonym">Donax arundinaceus</name>
    <dbReference type="NCBI Taxonomy" id="35708"/>
    <lineage>
        <taxon>Eukaryota</taxon>
        <taxon>Viridiplantae</taxon>
        <taxon>Streptophyta</taxon>
        <taxon>Embryophyta</taxon>
        <taxon>Tracheophyta</taxon>
        <taxon>Spermatophyta</taxon>
        <taxon>Magnoliopsida</taxon>
        <taxon>Liliopsida</taxon>
        <taxon>Poales</taxon>
        <taxon>Poaceae</taxon>
        <taxon>PACMAD clade</taxon>
        <taxon>Arundinoideae</taxon>
        <taxon>Arundineae</taxon>
        <taxon>Arundo</taxon>
    </lineage>
</organism>
<reference evidence="1" key="2">
    <citation type="journal article" date="2015" name="Data Brief">
        <title>Shoot transcriptome of the giant reed, Arundo donax.</title>
        <authorList>
            <person name="Barrero R.A."/>
            <person name="Guerrero F.D."/>
            <person name="Moolhuijzen P."/>
            <person name="Goolsby J.A."/>
            <person name="Tidwell J."/>
            <person name="Bellgard S.E."/>
            <person name="Bellgard M.I."/>
        </authorList>
    </citation>
    <scope>NUCLEOTIDE SEQUENCE</scope>
    <source>
        <tissue evidence="1">Shoot tissue taken approximately 20 cm above the soil surface</tissue>
    </source>
</reference>
<dbReference type="EMBL" id="GBRH01192707">
    <property type="protein sequence ID" value="JAE05189.1"/>
    <property type="molecule type" value="Transcribed_RNA"/>
</dbReference>
<evidence type="ECO:0000313" key="1">
    <source>
        <dbReference type="EMBL" id="JAE05189.1"/>
    </source>
</evidence>
<dbReference type="AlphaFoldDB" id="A0A0A9F1W0"/>
<accession>A0A0A9F1W0</accession>
<sequence length="25" mass="2776">MQAPNRSRCVNPVRLVRAAKPLSVI</sequence>
<name>A0A0A9F1W0_ARUDO</name>
<protein>
    <submittedName>
        <fullName evidence="1">Uncharacterized protein</fullName>
    </submittedName>
</protein>
<reference evidence="1" key="1">
    <citation type="submission" date="2014-09" db="EMBL/GenBank/DDBJ databases">
        <authorList>
            <person name="Magalhaes I.L.F."/>
            <person name="Oliveira U."/>
            <person name="Santos F.R."/>
            <person name="Vidigal T.H.D.A."/>
            <person name="Brescovit A.D."/>
            <person name="Santos A.J."/>
        </authorList>
    </citation>
    <scope>NUCLEOTIDE SEQUENCE</scope>
    <source>
        <tissue evidence="1">Shoot tissue taken approximately 20 cm above the soil surface</tissue>
    </source>
</reference>
<proteinExistence type="predicted"/>